<dbReference type="InterPro" id="IPR022049">
    <property type="entry name" value="FAM69_kinase_dom"/>
</dbReference>
<dbReference type="PANTHER" id="PTHR21093">
    <property type="entry name" value="DIVERGENT PROTEIN KINASE DOMAIN 1C-RELATED"/>
    <property type="match status" value="1"/>
</dbReference>
<feature type="domain" description="FAM69 protein-kinase" evidence="2">
    <location>
        <begin position="236"/>
        <end position="395"/>
    </location>
</feature>
<dbReference type="Proteomes" id="UP001303046">
    <property type="component" value="Unassembled WGS sequence"/>
</dbReference>
<dbReference type="Pfam" id="PF12260">
    <property type="entry name" value="PIP49_C"/>
    <property type="match status" value="1"/>
</dbReference>
<comment type="caution">
    <text evidence="3">The sequence shown here is derived from an EMBL/GenBank/DDBJ whole genome shotgun (WGS) entry which is preliminary data.</text>
</comment>
<evidence type="ECO:0000313" key="3">
    <source>
        <dbReference type="EMBL" id="KAK6730482.1"/>
    </source>
</evidence>
<sequence length="431" mass="49575">MYSYSKCALCSSMYSRHIGRSFRRMVPLYGVDGRLSESDWMEDDDVYKKRCNSWSDDSFRALLCSKPGRVLIAIFVMLSVYLICIVLTANRAVSIMDIGDTAPRSGVNTTRAIEVLTELCDAFQEGLVSGDLCNRLCYYKDWKVTDYYEGNKVVLVLKDGGQTAVLKSIHPSMSDFVQLDRKLTYDQFSDKVLTLVNEELRLGWPRHYKKHLMEVLWPTLRRTPGEKMAQEDRDSLWALLQQPEFILFRVLPLTRVTPKIIGTCGQFYSTEALVAFRMKGYYMNLKGKILVHIMGTLKLFHEFLNEPLQWCDVRFDNLGLSADYPKRFVLMDGDMVYTESRLRAILKGRPCASDADCTIGDCKARCTAEMTCSERSDSNLEVFCEKLIRKLFGHTYSTHNKYLAACQETNGNITQRLNELRLTWSWNLSDV</sequence>
<organism evidence="3 4">
    <name type="scientific">Necator americanus</name>
    <name type="common">Human hookworm</name>
    <dbReference type="NCBI Taxonomy" id="51031"/>
    <lineage>
        <taxon>Eukaryota</taxon>
        <taxon>Metazoa</taxon>
        <taxon>Ecdysozoa</taxon>
        <taxon>Nematoda</taxon>
        <taxon>Chromadorea</taxon>
        <taxon>Rhabditida</taxon>
        <taxon>Rhabditina</taxon>
        <taxon>Rhabditomorpha</taxon>
        <taxon>Strongyloidea</taxon>
        <taxon>Ancylostomatidae</taxon>
        <taxon>Bunostominae</taxon>
        <taxon>Necator</taxon>
    </lineage>
</organism>
<proteinExistence type="predicted"/>
<keyword evidence="1" id="KW-1133">Transmembrane helix</keyword>
<dbReference type="PANTHER" id="PTHR21093:SF2">
    <property type="entry name" value="DIVERGENT PROTEIN KINASE DOMAIN 1C"/>
    <property type="match status" value="1"/>
</dbReference>
<keyword evidence="1" id="KW-0472">Membrane</keyword>
<keyword evidence="4" id="KW-1185">Reference proteome</keyword>
<feature type="transmembrane region" description="Helical" evidence="1">
    <location>
        <begin position="70"/>
        <end position="89"/>
    </location>
</feature>
<protein>
    <recommendedName>
        <fullName evidence="2">FAM69 protein-kinase domain-containing protein</fullName>
    </recommendedName>
</protein>
<name>A0ABR1BYL8_NECAM</name>
<gene>
    <name evidence="3" type="primary">Necator_chrI.g3260</name>
    <name evidence="3" type="ORF">RB195_007131</name>
</gene>
<evidence type="ECO:0000259" key="2">
    <source>
        <dbReference type="Pfam" id="PF12260"/>
    </source>
</evidence>
<evidence type="ECO:0000313" key="4">
    <source>
        <dbReference type="Proteomes" id="UP001303046"/>
    </source>
</evidence>
<keyword evidence="1" id="KW-0812">Transmembrane</keyword>
<reference evidence="3 4" key="1">
    <citation type="submission" date="2023-08" db="EMBL/GenBank/DDBJ databases">
        <title>A Necator americanus chromosomal reference genome.</title>
        <authorList>
            <person name="Ilik V."/>
            <person name="Petrzelkova K.J."/>
            <person name="Pardy F."/>
            <person name="Fuh T."/>
            <person name="Niatou-Singa F.S."/>
            <person name="Gouil Q."/>
            <person name="Baker L."/>
            <person name="Ritchie M.E."/>
            <person name="Jex A.R."/>
            <person name="Gazzola D."/>
            <person name="Li H."/>
            <person name="Toshio Fujiwara R."/>
            <person name="Zhan B."/>
            <person name="Aroian R.V."/>
            <person name="Pafco B."/>
            <person name="Schwarz E.M."/>
        </authorList>
    </citation>
    <scope>NUCLEOTIDE SEQUENCE [LARGE SCALE GENOMIC DNA]</scope>
    <source>
        <strain evidence="3 4">Aroian</strain>
        <tissue evidence="3">Whole animal</tissue>
    </source>
</reference>
<accession>A0ABR1BYL8</accession>
<evidence type="ECO:0000256" key="1">
    <source>
        <dbReference type="SAM" id="Phobius"/>
    </source>
</evidence>
<dbReference type="EMBL" id="JAVFWL010000001">
    <property type="protein sequence ID" value="KAK6730482.1"/>
    <property type="molecule type" value="Genomic_DNA"/>
</dbReference>